<dbReference type="PANTHER" id="PTHR24413">
    <property type="entry name" value="SPECKLE-TYPE POZ PROTEIN"/>
    <property type="match status" value="1"/>
</dbReference>
<dbReference type="EMBL" id="JAOYFB010000040">
    <property type="protein sequence ID" value="KAK4035990.1"/>
    <property type="molecule type" value="Genomic_DNA"/>
</dbReference>
<dbReference type="InterPro" id="IPR011333">
    <property type="entry name" value="SKP1/BTB/POZ_sf"/>
</dbReference>
<keyword evidence="3" id="KW-1185">Reference proteome</keyword>
<dbReference type="CDD" id="cd18186">
    <property type="entry name" value="BTB_POZ_ZBTB_KLHL-like"/>
    <property type="match status" value="1"/>
</dbReference>
<protein>
    <recommendedName>
        <fullName evidence="1">BTB domain-containing protein</fullName>
    </recommendedName>
</protein>
<dbReference type="PROSITE" id="PS50097">
    <property type="entry name" value="BTB"/>
    <property type="match status" value="2"/>
</dbReference>
<evidence type="ECO:0000259" key="1">
    <source>
        <dbReference type="PROSITE" id="PS50097"/>
    </source>
</evidence>
<gene>
    <name evidence="2" type="ORF">OUZ56_028065</name>
</gene>
<reference evidence="2 3" key="1">
    <citation type="journal article" date="2023" name="Nucleic Acids Res.">
        <title>The hologenome of Daphnia magna reveals possible DNA methylation and microbiome-mediated evolution of the host genome.</title>
        <authorList>
            <person name="Chaturvedi A."/>
            <person name="Li X."/>
            <person name="Dhandapani V."/>
            <person name="Marshall H."/>
            <person name="Kissane S."/>
            <person name="Cuenca-Cambronero M."/>
            <person name="Asole G."/>
            <person name="Calvet F."/>
            <person name="Ruiz-Romero M."/>
            <person name="Marangio P."/>
            <person name="Guigo R."/>
            <person name="Rago D."/>
            <person name="Mirbahai L."/>
            <person name="Eastwood N."/>
            <person name="Colbourne J.K."/>
            <person name="Zhou J."/>
            <person name="Mallon E."/>
            <person name="Orsini L."/>
        </authorList>
    </citation>
    <scope>NUCLEOTIDE SEQUENCE [LARGE SCALE GENOMIC DNA]</scope>
    <source>
        <strain evidence="2">LRV0_1</strain>
    </source>
</reference>
<dbReference type="InterPro" id="IPR000210">
    <property type="entry name" value="BTB/POZ_dom"/>
</dbReference>
<dbReference type="Proteomes" id="UP001234178">
    <property type="component" value="Unassembled WGS sequence"/>
</dbReference>
<evidence type="ECO:0000313" key="3">
    <source>
        <dbReference type="Proteomes" id="UP001234178"/>
    </source>
</evidence>
<dbReference type="Pfam" id="PF00651">
    <property type="entry name" value="BTB"/>
    <property type="match status" value="2"/>
</dbReference>
<dbReference type="SMART" id="SM00225">
    <property type="entry name" value="BTB"/>
    <property type="match status" value="2"/>
</dbReference>
<feature type="domain" description="BTB" evidence="1">
    <location>
        <begin position="465"/>
        <end position="533"/>
    </location>
</feature>
<sequence length="640" mass="74075">MSADCREHHGRGLKCLVCRATCHFTVDNNEDSEFTLRCMLAHTVTSQANSVRDFHAILGMDGGCRESGRIMIYHWKFKNLPERCSIMTEMAEFQGLKAFRFALKRVGGKDSKTMIKGKPYLDGHMQAERNDELDHLQLFIKQVNCDWKKQETITFGVHVVETVEHYHYQLSDVLFTEHLWTAAQNKLWTDIEFSVKNHIYSAHRAILAARSPTLFVSDSLIEGSRIKIEHTDPIAFEMFLRFLYTGIFKVNNRKGINEEVLQLAERYQLSTLKSLCQLAVQDINANQLTYFAMAMKPDFEICPKKPQLNEKTVAQLFFQKYYGVIECVWRVEELPDDDQVFTSDLLHFRNDGAFRAGLADHPVTKHSTLLSPQHFLYLACSHLEKTGTSISHVDSYIDGIDCYRMDRRGEKALYIFGRELFDLVVPCAFKFDIMIKETVENYRYQLIDSLRAIDLWNMFQLEIITDVEFLVGEKTFAAHRVIIATRSPVFATLFNTSTVESVTGKIRIDDAFAPDVFREFLFFLYTGTLQVSANCQPLLKMAERYQVETLIQICRMASQEIDSFLPLDVYFVLPTIFQKRFESLPAWLDCLSNEMPWRLRIITVRCCGDVVVGRMMEVDVCWVRPPICVRKGQHVRIFPV</sequence>
<accession>A0ABR0B2S4</accession>
<proteinExistence type="predicted"/>
<feature type="domain" description="BTB" evidence="1">
    <location>
        <begin position="189"/>
        <end position="252"/>
    </location>
</feature>
<evidence type="ECO:0000313" key="2">
    <source>
        <dbReference type="EMBL" id="KAK4035990.1"/>
    </source>
</evidence>
<name>A0ABR0B2S4_9CRUS</name>
<organism evidence="2 3">
    <name type="scientific">Daphnia magna</name>
    <dbReference type="NCBI Taxonomy" id="35525"/>
    <lineage>
        <taxon>Eukaryota</taxon>
        <taxon>Metazoa</taxon>
        <taxon>Ecdysozoa</taxon>
        <taxon>Arthropoda</taxon>
        <taxon>Crustacea</taxon>
        <taxon>Branchiopoda</taxon>
        <taxon>Diplostraca</taxon>
        <taxon>Cladocera</taxon>
        <taxon>Anomopoda</taxon>
        <taxon>Daphniidae</taxon>
        <taxon>Daphnia</taxon>
    </lineage>
</organism>
<comment type="caution">
    <text evidence="2">The sequence shown here is derived from an EMBL/GenBank/DDBJ whole genome shotgun (WGS) entry which is preliminary data.</text>
</comment>
<dbReference type="SUPFAM" id="SSF54695">
    <property type="entry name" value="POZ domain"/>
    <property type="match status" value="2"/>
</dbReference>
<dbReference type="Gene3D" id="3.30.710.10">
    <property type="entry name" value="Potassium Channel Kv1.1, Chain A"/>
    <property type="match status" value="2"/>
</dbReference>